<evidence type="ECO:0000256" key="2">
    <source>
        <dbReference type="ARBA" id="ARBA00022723"/>
    </source>
</evidence>
<evidence type="ECO:0000259" key="4">
    <source>
        <dbReference type="Pfam" id="PF04828"/>
    </source>
</evidence>
<dbReference type="AlphaFoldDB" id="A0A2N7TTY7"/>
<evidence type="ECO:0000256" key="3">
    <source>
        <dbReference type="ARBA" id="ARBA00022833"/>
    </source>
</evidence>
<evidence type="ECO:0000313" key="5">
    <source>
        <dbReference type="EMBL" id="PMR71669.1"/>
    </source>
</evidence>
<proteinExistence type="inferred from homology"/>
<dbReference type="SUPFAM" id="SSF51316">
    <property type="entry name" value="Mss4-like"/>
    <property type="match status" value="1"/>
</dbReference>
<keyword evidence="6" id="KW-1185">Reference proteome</keyword>
<dbReference type="Proteomes" id="UP000235346">
    <property type="component" value="Unassembled WGS sequence"/>
</dbReference>
<evidence type="ECO:0000256" key="1">
    <source>
        <dbReference type="ARBA" id="ARBA00005495"/>
    </source>
</evidence>
<keyword evidence="3" id="KW-0862">Zinc</keyword>
<dbReference type="EMBL" id="PNRE01000010">
    <property type="protein sequence ID" value="PMR71669.1"/>
    <property type="molecule type" value="Genomic_DNA"/>
</dbReference>
<sequence length="106" mass="11568">MVEAVAAAESANVAAPIRSGDFRITHVAEYLKEYRTTPNKARVFCSECGSPLYSDRDDLPEAKRLRLGTLDSWCRPRRSGSISPMSCPSFPSLRTELAAHTAPALA</sequence>
<evidence type="ECO:0000313" key="6">
    <source>
        <dbReference type="Proteomes" id="UP000235346"/>
    </source>
</evidence>
<dbReference type="OrthoDB" id="9786619at2"/>
<dbReference type="InterPro" id="IPR011057">
    <property type="entry name" value="Mss4-like_sf"/>
</dbReference>
<dbReference type="Pfam" id="PF04828">
    <property type="entry name" value="GFA"/>
    <property type="match status" value="1"/>
</dbReference>
<keyword evidence="2" id="KW-0479">Metal-binding</keyword>
<dbReference type="InterPro" id="IPR006913">
    <property type="entry name" value="CENP-V/GFA"/>
</dbReference>
<accession>A0A2N7TTY7</accession>
<gene>
    <name evidence="5" type="ORF">C1H66_01760</name>
</gene>
<reference evidence="5 6" key="1">
    <citation type="submission" date="2018-01" db="EMBL/GenBank/DDBJ databases">
        <title>Halomonas endophytica sp. nov., isolated from storage liquid in the stems of Populus euphratica.</title>
        <authorList>
            <person name="Chen C."/>
        </authorList>
    </citation>
    <scope>NUCLEOTIDE SEQUENCE [LARGE SCALE GENOMIC DNA]</scope>
    <source>
        <strain evidence="5 6">DSM 26881</strain>
    </source>
</reference>
<organism evidence="5 6">
    <name type="scientific">Halomonas heilongjiangensis</name>
    <dbReference type="NCBI Taxonomy" id="1387883"/>
    <lineage>
        <taxon>Bacteria</taxon>
        <taxon>Pseudomonadati</taxon>
        <taxon>Pseudomonadota</taxon>
        <taxon>Gammaproteobacteria</taxon>
        <taxon>Oceanospirillales</taxon>
        <taxon>Halomonadaceae</taxon>
        <taxon>Halomonas</taxon>
    </lineage>
</organism>
<comment type="caution">
    <text evidence="5">The sequence shown here is derived from an EMBL/GenBank/DDBJ whole genome shotgun (WGS) entry which is preliminary data.</text>
</comment>
<dbReference type="Gene3D" id="3.90.1590.10">
    <property type="entry name" value="glutathione-dependent formaldehyde- activating enzyme (gfa)"/>
    <property type="match status" value="1"/>
</dbReference>
<protein>
    <recommendedName>
        <fullName evidence="4">CENP-V/GFA domain-containing protein</fullName>
    </recommendedName>
</protein>
<name>A0A2N7TTY7_9GAMM</name>
<comment type="similarity">
    <text evidence="1">Belongs to the Gfa family.</text>
</comment>
<dbReference type="GO" id="GO:0016846">
    <property type="term" value="F:carbon-sulfur lyase activity"/>
    <property type="evidence" value="ECO:0007669"/>
    <property type="project" value="InterPro"/>
</dbReference>
<dbReference type="GO" id="GO:0046872">
    <property type="term" value="F:metal ion binding"/>
    <property type="evidence" value="ECO:0007669"/>
    <property type="project" value="UniProtKB-KW"/>
</dbReference>
<feature type="domain" description="CENP-V/GFA" evidence="4">
    <location>
        <begin position="12"/>
        <end position="72"/>
    </location>
</feature>